<sequence length="154" mass="17555">MYMTLNVYFLKRCGKPNQTHGVKFLTPEPSTTPGARSPAYVVTADDVDKLISVVCWPENNQGRKGEKVRLFANEQNKVKCDPEMQQEIDKYMSVCQASFSVLLLMDSSQEWEKVTLSLERSSYQIEVDQTQDIFIHEEYSSGLSVSKIKFPCVT</sequence>
<comment type="caution">
    <text evidence="1">The sequence shown here is derived from an EMBL/GenBank/DDBJ whole genome shotgun (WGS) entry which is preliminary data.</text>
</comment>
<evidence type="ECO:0000313" key="1">
    <source>
        <dbReference type="EMBL" id="KAJ9558573.1"/>
    </source>
</evidence>
<dbReference type="PANTHER" id="PTHR31149">
    <property type="entry name" value="EXPRESSED PROTEIN"/>
    <property type="match status" value="1"/>
</dbReference>
<dbReference type="EMBL" id="JARYMX010000003">
    <property type="protein sequence ID" value="KAJ9558573.1"/>
    <property type="molecule type" value="Genomic_DNA"/>
</dbReference>
<dbReference type="AlphaFoldDB" id="A0AA38TKB5"/>
<gene>
    <name evidence="1" type="ORF">OSB04_013187</name>
</gene>
<organism evidence="1 2">
    <name type="scientific">Centaurea solstitialis</name>
    <name type="common">yellow star-thistle</name>
    <dbReference type="NCBI Taxonomy" id="347529"/>
    <lineage>
        <taxon>Eukaryota</taxon>
        <taxon>Viridiplantae</taxon>
        <taxon>Streptophyta</taxon>
        <taxon>Embryophyta</taxon>
        <taxon>Tracheophyta</taxon>
        <taxon>Spermatophyta</taxon>
        <taxon>Magnoliopsida</taxon>
        <taxon>eudicotyledons</taxon>
        <taxon>Gunneridae</taxon>
        <taxon>Pentapetalae</taxon>
        <taxon>asterids</taxon>
        <taxon>campanulids</taxon>
        <taxon>Asterales</taxon>
        <taxon>Asteraceae</taxon>
        <taxon>Carduoideae</taxon>
        <taxon>Cardueae</taxon>
        <taxon>Centaureinae</taxon>
        <taxon>Centaurea</taxon>
    </lineage>
</organism>
<keyword evidence="2" id="KW-1185">Reference proteome</keyword>
<dbReference type="Proteomes" id="UP001172457">
    <property type="component" value="Chromosome 3"/>
</dbReference>
<proteinExistence type="predicted"/>
<evidence type="ECO:0000313" key="2">
    <source>
        <dbReference type="Proteomes" id="UP001172457"/>
    </source>
</evidence>
<accession>A0AA38TKB5</accession>
<dbReference type="PANTHER" id="PTHR31149:SF7">
    <property type="entry name" value="EXPRESSED PROTEIN"/>
    <property type="match status" value="1"/>
</dbReference>
<protein>
    <submittedName>
        <fullName evidence="1">Uncharacterized protein</fullName>
    </submittedName>
</protein>
<reference evidence="1" key="1">
    <citation type="submission" date="2023-03" db="EMBL/GenBank/DDBJ databases">
        <title>Chromosome-scale reference genome and RAD-based genetic map of yellow starthistle (Centaurea solstitialis) reveal putative structural variation and QTLs associated with invader traits.</title>
        <authorList>
            <person name="Reatini B."/>
            <person name="Cang F.A."/>
            <person name="Jiang Q."/>
            <person name="Mckibben M.T.W."/>
            <person name="Barker M.S."/>
            <person name="Rieseberg L.H."/>
            <person name="Dlugosch K.M."/>
        </authorList>
    </citation>
    <scope>NUCLEOTIDE SEQUENCE</scope>
    <source>
        <strain evidence="1">CAN-66</strain>
        <tissue evidence="1">Leaf</tissue>
    </source>
</reference>
<name>A0AA38TKB5_9ASTR</name>
<dbReference type="GO" id="GO:0005886">
    <property type="term" value="C:plasma membrane"/>
    <property type="evidence" value="ECO:0007669"/>
    <property type="project" value="TreeGrafter"/>
</dbReference>